<sequence>MTTVTVDIINEKAMKLLEDMELLQLIRVHTEVKENSNKSWIAKYKGAMTKQPIPDVDAQLKELRDGWE</sequence>
<keyword evidence="2" id="KW-1185">Reference proteome</keyword>
<protein>
    <submittedName>
        <fullName evidence="1">Uncharacterized protein</fullName>
    </submittedName>
</protein>
<dbReference type="EMBL" id="CP043450">
    <property type="protein sequence ID" value="QEM13922.1"/>
    <property type="molecule type" value="Genomic_DNA"/>
</dbReference>
<dbReference type="Proteomes" id="UP000251402">
    <property type="component" value="Chromosome"/>
</dbReference>
<gene>
    <name evidence="1" type="ORF">DEO27_029195</name>
</gene>
<evidence type="ECO:0000313" key="1">
    <source>
        <dbReference type="EMBL" id="QEM13922.1"/>
    </source>
</evidence>
<accession>A0A5C1I6M2</accession>
<reference evidence="1" key="1">
    <citation type="submission" date="2019-08" db="EMBL/GenBank/DDBJ databases">
        <title>Comparative genome analysis confer to the adaptation heavy metal polluted environment.</title>
        <authorList>
            <person name="Li Y."/>
        </authorList>
    </citation>
    <scope>NUCLEOTIDE SEQUENCE [LARGE SCALE GENOMIC DNA]</scope>
    <source>
        <strain evidence="1">P1</strain>
    </source>
</reference>
<organism evidence="1 2">
    <name type="scientific">Mucilaginibacter rubeus</name>
    <dbReference type="NCBI Taxonomy" id="2027860"/>
    <lineage>
        <taxon>Bacteria</taxon>
        <taxon>Pseudomonadati</taxon>
        <taxon>Bacteroidota</taxon>
        <taxon>Sphingobacteriia</taxon>
        <taxon>Sphingobacteriales</taxon>
        <taxon>Sphingobacteriaceae</taxon>
        <taxon>Mucilaginibacter</taxon>
    </lineage>
</organism>
<evidence type="ECO:0000313" key="2">
    <source>
        <dbReference type="Proteomes" id="UP000251402"/>
    </source>
</evidence>
<dbReference type="KEGG" id="mrub:DEO27_029195"/>
<name>A0A5C1I6M2_9SPHI</name>
<dbReference type="AlphaFoldDB" id="A0A5C1I6M2"/>
<dbReference type="OrthoDB" id="771838at2"/>
<proteinExistence type="predicted"/>
<dbReference type="RefSeq" id="WP_112574770.1">
    <property type="nucleotide sequence ID" value="NZ_CP043450.1"/>
</dbReference>